<comment type="caution">
    <text evidence="1">The sequence shown here is derived from an EMBL/GenBank/DDBJ whole genome shotgun (WGS) entry which is preliminary data.</text>
</comment>
<protein>
    <submittedName>
        <fullName evidence="1">Uncharacterized protein</fullName>
    </submittedName>
</protein>
<dbReference type="Proteomes" id="UP001320706">
    <property type="component" value="Unassembled WGS sequence"/>
</dbReference>
<dbReference type="EMBL" id="JAMKPW020000043">
    <property type="protein sequence ID" value="KAK8194315.1"/>
    <property type="molecule type" value="Genomic_DNA"/>
</dbReference>
<name>A0ACC3S4G0_9PEZI</name>
<reference evidence="1" key="1">
    <citation type="submission" date="2024-02" db="EMBL/GenBank/DDBJ databases">
        <title>Metagenome Assembled Genome of Zalaria obscura JY119.</title>
        <authorList>
            <person name="Vighnesh L."/>
            <person name="Jagadeeshwari U."/>
            <person name="Venkata Ramana C."/>
            <person name="Sasikala C."/>
        </authorList>
    </citation>
    <scope>NUCLEOTIDE SEQUENCE</scope>
    <source>
        <strain evidence="1">JY119</strain>
    </source>
</reference>
<organism evidence="1 2">
    <name type="scientific">Zalaria obscura</name>
    <dbReference type="NCBI Taxonomy" id="2024903"/>
    <lineage>
        <taxon>Eukaryota</taxon>
        <taxon>Fungi</taxon>
        <taxon>Dikarya</taxon>
        <taxon>Ascomycota</taxon>
        <taxon>Pezizomycotina</taxon>
        <taxon>Dothideomycetes</taxon>
        <taxon>Dothideomycetidae</taxon>
        <taxon>Dothideales</taxon>
        <taxon>Zalariaceae</taxon>
        <taxon>Zalaria</taxon>
    </lineage>
</organism>
<sequence length="125" mass="13335">MPSAPQASSSTYHTPVLTPHTEFQGLSVGSPTPYPATQAQPYHEQQGSHSGYPVPPNQVASGSEFHSTSQHGGIHRESLGQSAYPAPSGNPSYTPQQTHPGQNMPLGYRGDQSQQNYAYGSYHNG</sequence>
<proteinExistence type="predicted"/>
<evidence type="ECO:0000313" key="2">
    <source>
        <dbReference type="Proteomes" id="UP001320706"/>
    </source>
</evidence>
<evidence type="ECO:0000313" key="1">
    <source>
        <dbReference type="EMBL" id="KAK8194315.1"/>
    </source>
</evidence>
<gene>
    <name evidence="1" type="ORF">M8818_007504</name>
</gene>
<accession>A0ACC3S4G0</accession>
<keyword evidence="2" id="KW-1185">Reference proteome</keyword>